<name>A0AAW2U9Y7_SESRA</name>
<protein>
    <submittedName>
        <fullName evidence="1">Uncharacterized protein</fullName>
    </submittedName>
</protein>
<reference evidence="1" key="1">
    <citation type="submission" date="2020-06" db="EMBL/GenBank/DDBJ databases">
        <authorList>
            <person name="Li T."/>
            <person name="Hu X."/>
            <person name="Zhang T."/>
            <person name="Song X."/>
            <person name="Zhang H."/>
            <person name="Dai N."/>
            <person name="Sheng W."/>
            <person name="Hou X."/>
            <person name="Wei L."/>
        </authorList>
    </citation>
    <scope>NUCLEOTIDE SEQUENCE</scope>
    <source>
        <strain evidence="1">G02</strain>
        <tissue evidence="1">Leaf</tissue>
    </source>
</reference>
<proteinExistence type="predicted"/>
<dbReference type="AlphaFoldDB" id="A0AAW2U9Y7"/>
<organism evidence="1">
    <name type="scientific">Sesamum radiatum</name>
    <name type="common">Black benniseed</name>
    <dbReference type="NCBI Taxonomy" id="300843"/>
    <lineage>
        <taxon>Eukaryota</taxon>
        <taxon>Viridiplantae</taxon>
        <taxon>Streptophyta</taxon>
        <taxon>Embryophyta</taxon>
        <taxon>Tracheophyta</taxon>
        <taxon>Spermatophyta</taxon>
        <taxon>Magnoliopsida</taxon>
        <taxon>eudicotyledons</taxon>
        <taxon>Gunneridae</taxon>
        <taxon>Pentapetalae</taxon>
        <taxon>asterids</taxon>
        <taxon>lamiids</taxon>
        <taxon>Lamiales</taxon>
        <taxon>Pedaliaceae</taxon>
        <taxon>Sesamum</taxon>
    </lineage>
</organism>
<sequence length="144" mass="15693">MPRADFLDFSDKGDFHLEVIEAIRNLPECSSHSLSISVESGSGGVGNSSLPLDEALDKSGVDGTESSVALKSRSRCRAIDVENCQSSVSTEEFEILDSKINSSSEFVFILPSASDRIKFPPLVSSQLTCLFSLRVSRFPHILYC</sequence>
<evidence type="ECO:0000313" key="1">
    <source>
        <dbReference type="EMBL" id="KAL0413663.1"/>
    </source>
</evidence>
<gene>
    <name evidence="1" type="ORF">Sradi_1568000</name>
</gene>
<reference evidence="1" key="2">
    <citation type="journal article" date="2024" name="Plant">
        <title>Genomic evolution and insights into agronomic trait innovations of Sesamum species.</title>
        <authorList>
            <person name="Miao H."/>
            <person name="Wang L."/>
            <person name="Qu L."/>
            <person name="Liu H."/>
            <person name="Sun Y."/>
            <person name="Le M."/>
            <person name="Wang Q."/>
            <person name="Wei S."/>
            <person name="Zheng Y."/>
            <person name="Lin W."/>
            <person name="Duan Y."/>
            <person name="Cao H."/>
            <person name="Xiong S."/>
            <person name="Wang X."/>
            <person name="Wei L."/>
            <person name="Li C."/>
            <person name="Ma Q."/>
            <person name="Ju M."/>
            <person name="Zhao R."/>
            <person name="Li G."/>
            <person name="Mu C."/>
            <person name="Tian Q."/>
            <person name="Mei H."/>
            <person name="Zhang T."/>
            <person name="Gao T."/>
            <person name="Zhang H."/>
        </authorList>
    </citation>
    <scope>NUCLEOTIDE SEQUENCE</scope>
    <source>
        <strain evidence="1">G02</strain>
    </source>
</reference>
<dbReference type="EMBL" id="JACGWJ010000006">
    <property type="protein sequence ID" value="KAL0413663.1"/>
    <property type="molecule type" value="Genomic_DNA"/>
</dbReference>
<comment type="caution">
    <text evidence="1">The sequence shown here is derived from an EMBL/GenBank/DDBJ whole genome shotgun (WGS) entry which is preliminary data.</text>
</comment>
<accession>A0AAW2U9Y7</accession>